<name>A0A4P7N965_PYROR</name>
<organism evidence="1 2">
    <name type="scientific">Pyricularia oryzae</name>
    <name type="common">Rice blast fungus</name>
    <name type="synonym">Magnaporthe oryzae</name>
    <dbReference type="NCBI Taxonomy" id="318829"/>
    <lineage>
        <taxon>Eukaryota</taxon>
        <taxon>Fungi</taxon>
        <taxon>Dikarya</taxon>
        <taxon>Ascomycota</taxon>
        <taxon>Pezizomycotina</taxon>
        <taxon>Sordariomycetes</taxon>
        <taxon>Sordariomycetidae</taxon>
        <taxon>Magnaporthales</taxon>
        <taxon>Pyriculariaceae</taxon>
        <taxon>Pyricularia</taxon>
    </lineage>
</organism>
<sequence length="138" mass="15735">MATRRKVFTTFSKDPCRCFPKNRWSDWCEAQDRATSRPANWALGPPNSAKIRSPSRPLQWDCVNFRCWGRDLQGCVLGYFHGGRYCLSLRTRHQGQVDFGYNGVLQRTDISVGKLPCYRTAHDLQGIPLFGIMDSCTG</sequence>
<accession>A0A4P7N965</accession>
<proteinExistence type="predicted"/>
<protein>
    <submittedName>
        <fullName evidence="1">Uncharacterized protein</fullName>
    </submittedName>
</protein>
<evidence type="ECO:0000313" key="1">
    <source>
        <dbReference type="EMBL" id="QBZ58252.1"/>
    </source>
</evidence>
<gene>
    <name evidence="1" type="ORF">PoMZ_03197</name>
</gene>
<evidence type="ECO:0000313" key="2">
    <source>
        <dbReference type="Proteomes" id="UP000294847"/>
    </source>
</evidence>
<dbReference type="AlphaFoldDB" id="A0A4P7N965"/>
<reference evidence="1 2" key="1">
    <citation type="journal article" date="2019" name="Mol. Biol. Evol.">
        <title>Blast fungal genomes show frequent chromosomal changes, gene gains and losses, and effector gene turnover.</title>
        <authorList>
            <person name="Gomez Luciano L.B."/>
            <person name="Jason Tsai I."/>
            <person name="Chuma I."/>
            <person name="Tosa Y."/>
            <person name="Chen Y.H."/>
            <person name="Li J.Y."/>
            <person name="Li M.Y."/>
            <person name="Jade Lu M.Y."/>
            <person name="Nakayashiki H."/>
            <person name="Li W.H."/>
        </authorList>
    </citation>
    <scope>NUCLEOTIDE SEQUENCE [LARGE SCALE GENOMIC DNA]</scope>
    <source>
        <strain evidence="1">MZ5-1-6</strain>
    </source>
</reference>
<dbReference type="EMBL" id="CP034206">
    <property type="protein sequence ID" value="QBZ58252.1"/>
    <property type="molecule type" value="Genomic_DNA"/>
</dbReference>
<dbReference type="Proteomes" id="UP000294847">
    <property type="component" value="Chromosome 3"/>
</dbReference>